<dbReference type="AlphaFoldDB" id="A0A2K3MAK6"/>
<name>A0A2K3MAK6_TRIPR</name>
<feature type="domain" description="F-box associated beta-propeller type 1" evidence="1">
    <location>
        <begin position="4"/>
        <end position="150"/>
    </location>
</feature>
<organism evidence="2 3">
    <name type="scientific">Trifolium pratense</name>
    <name type="common">Red clover</name>
    <dbReference type="NCBI Taxonomy" id="57577"/>
    <lineage>
        <taxon>Eukaryota</taxon>
        <taxon>Viridiplantae</taxon>
        <taxon>Streptophyta</taxon>
        <taxon>Embryophyta</taxon>
        <taxon>Tracheophyta</taxon>
        <taxon>Spermatophyta</taxon>
        <taxon>Magnoliopsida</taxon>
        <taxon>eudicotyledons</taxon>
        <taxon>Gunneridae</taxon>
        <taxon>Pentapetalae</taxon>
        <taxon>rosids</taxon>
        <taxon>fabids</taxon>
        <taxon>Fabales</taxon>
        <taxon>Fabaceae</taxon>
        <taxon>Papilionoideae</taxon>
        <taxon>50 kb inversion clade</taxon>
        <taxon>NPAAA clade</taxon>
        <taxon>Hologalegina</taxon>
        <taxon>IRL clade</taxon>
        <taxon>Trifolieae</taxon>
        <taxon>Trifolium</taxon>
    </lineage>
</organism>
<proteinExistence type="predicted"/>
<evidence type="ECO:0000313" key="3">
    <source>
        <dbReference type="Proteomes" id="UP000236291"/>
    </source>
</evidence>
<gene>
    <name evidence="2" type="ORF">L195_g043912</name>
</gene>
<dbReference type="PANTHER" id="PTHR31790:SF436">
    <property type="entry name" value="F-BOX ASSOCIATED PROTEIN"/>
    <property type="match status" value="1"/>
</dbReference>
<dbReference type="InterPro" id="IPR017451">
    <property type="entry name" value="F-box-assoc_interact_dom"/>
</dbReference>
<evidence type="ECO:0000313" key="2">
    <source>
        <dbReference type="EMBL" id="PNX87815.1"/>
    </source>
</evidence>
<accession>A0A2K3MAK6</accession>
<sequence length="154" mass="18085">MPYNGFGYDHVNDKYKVLAVVEHDVRDINNEDFGESLTKIYTFGEDSWRTIQDLPYIHSTYAVGKYVSGTLNWVAHKLTQYVIISFDLDKETYRDVLLPPTIRDCNDYMCKPSLCVLNDRLCLCFVNKTHWVVWSMKEYGVVESWTKLIKIPRD</sequence>
<dbReference type="EMBL" id="ASHM01054842">
    <property type="protein sequence ID" value="PNX87815.1"/>
    <property type="molecule type" value="Genomic_DNA"/>
</dbReference>
<dbReference type="PANTHER" id="PTHR31790">
    <property type="entry name" value="OS02G0783600 PROTEIN"/>
    <property type="match status" value="1"/>
</dbReference>
<evidence type="ECO:0000259" key="1">
    <source>
        <dbReference type="Pfam" id="PF07734"/>
    </source>
</evidence>
<reference evidence="2 3" key="2">
    <citation type="journal article" date="2017" name="Front. Plant Sci.">
        <title>Gene Classification and Mining of Molecular Markers Useful in Red Clover (Trifolium pratense) Breeding.</title>
        <authorList>
            <person name="Istvanek J."/>
            <person name="Dluhosova J."/>
            <person name="Dluhos P."/>
            <person name="Patkova L."/>
            <person name="Nedelnik J."/>
            <person name="Repkova J."/>
        </authorList>
    </citation>
    <scope>NUCLEOTIDE SEQUENCE [LARGE SCALE GENOMIC DNA]</scope>
    <source>
        <strain evidence="3">cv. Tatra</strain>
        <tissue evidence="2">Young leaves</tissue>
    </source>
</reference>
<comment type="caution">
    <text evidence="2">The sequence shown here is derived from an EMBL/GenBank/DDBJ whole genome shotgun (WGS) entry which is preliminary data.</text>
</comment>
<dbReference type="Pfam" id="PF07734">
    <property type="entry name" value="FBA_1"/>
    <property type="match status" value="1"/>
</dbReference>
<dbReference type="NCBIfam" id="TIGR01640">
    <property type="entry name" value="F_box_assoc_1"/>
    <property type="match status" value="1"/>
</dbReference>
<feature type="non-terminal residue" evidence="2">
    <location>
        <position position="154"/>
    </location>
</feature>
<dbReference type="InterPro" id="IPR006527">
    <property type="entry name" value="F-box-assoc_dom_typ1"/>
</dbReference>
<protein>
    <submittedName>
        <fullName evidence="2">F-box protein</fullName>
    </submittedName>
</protein>
<dbReference type="InterPro" id="IPR052361">
    <property type="entry name" value="F-box_domain"/>
</dbReference>
<reference evidence="2 3" key="1">
    <citation type="journal article" date="2014" name="Am. J. Bot.">
        <title>Genome assembly and annotation for red clover (Trifolium pratense; Fabaceae).</title>
        <authorList>
            <person name="Istvanek J."/>
            <person name="Jaros M."/>
            <person name="Krenek A."/>
            <person name="Repkova J."/>
        </authorList>
    </citation>
    <scope>NUCLEOTIDE SEQUENCE [LARGE SCALE GENOMIC DNA]</scope>
    <source>
        <strain evidence="3">cv. Tatra</strain>
        <tissue evidence="2">Young leaves</tissue>
    </source>
</reference>
<dbReference type="Proteomes" id="UP000236291">
    <property type="component" value="Unassembled WGS sequence"/>
</dbReference>